<dbReference type="EMBL" id="LR797300">
    <property type="protein sequence ID" value="CAB4200043.1"/>
    <property type="molecule type" value="Genomic_DNA"/>
</dbReference>
<name>A0A6J5S116_9CAUD</name>
<gene>
    <name evidence="1" type="ORF">UFOVP1339_23</name>
</gene>
<proteinExistence type="predicted"/>
<sequence length="64" mass="6904">MTVTATTCFTATKAVELVMDVATAKKLQALVDICCVDDEDLSTLLNSEEFYEINEALTEALADA</sequence>
<evidence type="ECO:0000313" key="1">
    <source>
        <dbReference type="EMBL" id="CAB4200043.1"/>
    </source>
</evidence>
<accession>A0A6J5S116</accession>
<organism evidence="1">
    <name type="scientific">uncultured Caudovirales phage</name>
    <dbReference type="NCBI Taxonomy" id="2100421"/>
    <lineage>
        <taxon>Viruses</taxon>
        <taxon>Duplodnaviria</taxon>
        <taxon>Heunggongvirae</taxon>
        <taxon>Uroviricota</taxon>
        <taxon>Caudoviricetes</taxon>
        <taxon>Peduoviridae</taxon>
        <taxon>Maltschvirus</taxon>
        <taxon>Maltschvirus maltsch</taxon>
    </lineage>
</organism>
<reference evidence="1" key="1">
    <citation type="submission" date="2020-05" db="EMBL/GenBank/DDBJ databases">
        <authorList>
            <person name="Chiriac C."/>
            <person name="Salcher M."/>
            <person name="Ghai R."/>
            <person name="Kavagutti S V."/>
        </authorList>
    </citation>
    <scope>NUCLEOTIDE SEQUENCE</scope>
</reference>
<protein>
    <submittedName>
        <fullName evidence="1">Uncharacterized protein</fullName>
    </submittedName>
</protein>